<name>A0A075G9L5_9EURY</name>
<accession>A0A075G9L5</accession>
<feature type="transmembrane region" description="Helical" evidence="1">
    <location>
        <begin position="7"/>
        <end position="30"/>
    </location>
</feature>
<protein>
    <submittedName>
        <fullName evidence="2">Uncharacterized protein</fullName>
    </submittedName>
</protein>
<sequence>MNTGTKVTVGIGAFMLIGGILATVMGAGAIGGAEDWRPTDNIFWEGESGTDSFVHVKEGVGTDLVVFVTDDIRCDDFTLEIEGGMASWEQDRCVEDGKLPSGYGDDPEGWLHLGTIKGLEDGVEYTITTSHDVVLVGWEVIEGLFGDFLGGLAAICGGPTFLCCGLIFLLIGIVMALTQKGNEKTETRIEINQEIDSVKGDKNWYDDGSS</sequence>
<evidence type="ECO:0000313" key="2">
    <source>
        <dbReference type="EMBL" id="AIF00005.1"/>
    </source>
</evidence>
<keyword evidence="1" id="KW-0812">Transmembrane</keyword>
<proteinExistence type="predicted"/>
<evidence type="ECO:0000256" key="1">
    <source>
        <dbReference type="SAM" id="Phobius"/>
    </source>
</evidence>
<reference evidence="2" key="1">
    <citation type="journal article" date="2014" name="Genome Biol. Evol.">
        <title>Pangenome evidence for extensive interdomain horizontal transfer affecting lineage core and shell genes in uncultured planktonic thaumarchaeota and euryarchaeota.</title>
        <authorList>
            <person name="Deschamps P."/>
            <person name="Zivanovic Y."/>
            <person name="Moreira D."/>
            <person name="Rodriguez-Valera F."/>
            <person name="Lopez-Garcia P."/>
        </authorList>
    </citation>
    <scope>NUCLEOTIDE SEQUENCE</scope>
</reference>
<feature type="transmembrane region" description="Helical" evidence="1">
    <location>
        <begin position="152"/>
        <end position="178"/>
    </location>
</feature>
<keyword evidence="1" id="KW-0472">Membrane</keyword>
<dbReference type="AlphaFoldDB" id="A0A075G9L5"/>
<keyword evidence="1" id="KW-1133">Transmembrane helix</keyword>
<dbReference type="EMBL" id="KF900578">
    <property type="protein sequence ID" value="AIF00005.1"/>
    <property type="molecule type" value="Genomic_DNA"/>
</dbReference>
<organism evidence="2">
    <name type="scientific">uncultured marine group II/III euryarchaeote KM3_127_D04</name>
    <dbReference type="NCBI Taxonomy" id="1457857"/>
    <lineage>
        <taxon>Archaea</taxon>
        <taxon>Methanobacteriati</taxon>
        <taxon>Methanobacteriota</taxon>
        <taxon>environmental samples</taxon>
    </lineage>
</organism>